<dbReference type="SUPFAM" id="SSF89796">
    <property type="entry name" value="CoA-transferase family III (CaiB/BaiF)"/>
    <property type="match status" value="1"/>
</dbReference>
<proteinExistence type="predicted"/>
<dbReference type="InterPro" id="IPR044855">
    <property type="entry name" value="CoA-Trfase_III_dom3_sf"/>
</dbReference>
<dbReference type="InterPro" id="IPR023606">
    <property type="entry name" value="CoA-Trfase_III_dom_1_sf"/>
</dbReference>
<dbReference type="InterPro" id="IPR050483">
    <property type="entry name" value="CoA-transferase_III_domain"/>
</dbReference>
<dbReference type="Gene3D" id="3.40.50.10540">
    <property type="entry name" value="Crotonobetainyl-coa:carnitine coa-transferase, domain 1"/>
    <property type="match status" value="1"/>
</dbReference>
<dbReference type="Pfam" id="PF02515">
    <property type="entry name" value="CoA_transf_3"/>
    <property type="match status" value="1"/>
</dbReference>
<dbReference type="PANTHER" id="PTHR48207">
    <property type="entry name" value="SUCCINATE--HYDROXYMETHYLGLUTARATE COA-TRANSFERASE"/>
    <property type="match status" value="1"/>
</dbReference>
<organism evidence="3 4">
    <name type="scientific">Methylobacterium pseudosasicola</name>
    <dbReference type="NCBI Taxonomy" id="582667"/>
    <lineage>
        <taxon>Bacteria</taxon>
        <taxon>Pseudomonadati</taxon>
        <taxon>Pseudomonadota</taxon>
        <taxon>Alphaproteobacteria</taxon>
        <taxon>Hyphomicrobiales</taxon>
        <taxon>Methylobacteriaceae</taxon>
        <taxon>Methylobacterium</taxon>
    </lineage>
</organism>
<sequence length="425" mass="45367">MTLPLQGIRVLDLSNVLAGPFCGYHLARMGAEVIKVENPKGGDLARRLGADPKMAEQLMGLSFVAVNAGKQSVAIDFKAADGKEIFLRLVEKADVVLENFRPKVMERLGLGYDVLAKRNPRLVYCAISGFGQNGPWLGRPAYDQIVQGLSGAMSVTGDAATAPLRTGFPISDTIAGITAAFAISSALVEQRTTGRGRRIDVSLLEATLAAMGWVVSNHLNGNVEPQPMGNENFTAAPSGTFRTGGGPLNIAANEQKQYETLCDLVGRPDLKTDQRFAGRQSRKVNRAALSDELNDALQARTAKEWEEVLNANGVPAGSVLSVPEILAEEQVTGRHFVETLDATVTGDQPMRVTRPGFLLDEDYPAPAPPPQLGQDTDRWLAELGYGSERIAAFKAHGSVAAANRPSVPPSAKLPELKARAESSSS</sequence>
<evidence type="ECO:0000256" key="1">
    <source>
        <dbReference type="ARBA" id="ARBA00022679"/>
    </source>
</evidence>
<dbReference type="PANTHER" id="PTHR48207:SF3">
    <property type="entry name" value="SUCCINATE--HYDROXYMETHYLGLUTARATE COA-TRANSFERASE"/>
    <property type="match status" value="1"/>
</dbReference>
<feature type="region of interest" description="Disordered" evidence="2">
    <location>
        <begin position="398"/>
        <end position="425"/>
    </location>
</feature>
<protein>
    <submittedName>
        <fullName evidence="3">Crotonobetainyl-CoA:carnitine CoA-transferase CaiB</fullName>
    </submittedName>
</protein>
<dbReference type="GO" id="GO:0008410">
    <property type="term" value="F:CoA-transferase activity"/>
    <property type="evidence" value="ECO:0007669"/>
    <property type="project" value="TreeGrafter"/>
</dbReference>
<dbReference type="Gene3D" id="3.30.1540.10">
    <property type="entry name" value="formyl-coa transferase, domain 3"/>
    <property type="match status" value="1"/>
</dbReference>
<dbReference type="AlphaFoldDB" id="A0A1I4U2G5"/>
<feature type="compositionally biased region" description="Basic and acidic residues" evidence="2">
    <location>
        <begin position="414"/>
        <end position="425"/>
    </location>
</feature>
<evidence type="ECO:0000313" key="4">
    <source>
        <dbReference type="Proteomes" id="UP000199048"/>
    </source>
</evidence>
<dbReference type="STRING" id="582667.SAMN05192568_10623"/>
<dbReference type="OrthoDB" id="9806585at2"/>
<dbReference type="EMBL" id="FOTK01000062">
    <property type="protein sequence ID" value="SFM83079.1"/>
    <property type="molecule type" value="Genomic_DNA"/>
</dbReference>
<evidence type="ECO:0000256" key="2">
    <source>
        <dbReference type="SAM" id="MobiDB-lite"/>
    </source>
</evidence>
<evidence type="ECO:0000313" key="3">
    <source>
        <dbReference type="EMBL" id="SFM83079.1"/>
    </source>
</evidence>
<accession>A0A1I4U2G5</accession>
<dbReference type="Proteomes" id="UP000199048">
    <property type="component" value="Unassembled WGS sequence"/>
</dbReference>
<reference evidence="4" key="1">
    <citation type="submission" date="2016-10" db="EMBL/GenBank/DDBJ databases">
        <authorList>
            <person name="Varghese N."/>
            <person name="Submissions S."/>
        </authorList>
    </citation>
    <scope>NUCLEOTIDE SEQUENCE [LARGE SCALE GENOMIC DNA]</scope>
    <source>
        <strain evidence="4">BL36</strain>
    </source>
</reference>
<keyword evidence="4" id="KW-1185">Reference proteome</keyword>
<dbReference type="RefSeq" id="WP_092046550.1">
    <property type="nucleotide sequence ID" value="NZ_FOTK01000062.1"/>
</dbReference>
<gene>
    <name evidence="3" type="ORF">SAMN05192568_10623</name>
</gene>
<dbReference type="InterPro" id="IPR003673">
    <property type="entry name" value="CoA-Trfase_fam_III"/>
</dbReference>
<name>A0A1I4U2G5_9HYPH</name>
<keyword evidence="1 3" id="KW-0808">Transferase</keyword>